<organism evidence="2 3">
    <name type="scientific">Azotobacter chroococcum NCIMB 8003</name>
    <dbReference type="NCBI Taxonomy" id="1328314"/>
    <lineage>
        <taxon>Bacteria</taxon>
        <taxon>Pseudomonadati</taxon>
        <taxon>Pseudomonadota</taxon>
        <taxon>Gammaproteobacteria</taxon>
        <taxon>Pseudomonadales</taxon>
        <taxon>Pseudomonadaceae</taxon>
        <taxon>Azotobacter</taxon>
    </lineage>
</organism>
<keyword evidence="3" id="KW-1185">Reference proteome</keyword>
<dbReference type="Proteomes" id="UP000068210">
    <property type="component" value="Chromosome"/>
</dbReference>
<dbReference type="AlphaFoldDB" id="A0A0C4WTZ3"/>
<dbReference type="Gene3D" id="1.10.287.70">
    <property type="match status" value="1"/>
</dbReference>
<evidence type="ECO:0000313" key="2">
    <source>
        <dbReference type="EMBL" id="AJE23185.1"/>
    </source>
</evidence>
<feature type="transmembrane region" description="Helical" evidence="1">
    <location>
        <begin position="22"/>
        <end position="44"/>
    </location>
</feature>
<evidence type="ECO:0008006" key="4">
    <source>
        <dbReference type="Google" id="ProtNLM"/>
    </source>
</evidence>
<sequence length="120" mass="13147">MSPIYEPHHTPPIPVGRFALRMLAHACVALVVIAISLLLGMLGYRHFEQMSWIDAFVNAAMLLGGMGPVKTVDLSPPGKLFAGIYALYAGLVFIAVMSIMLAPVVHRVLHRFHWEGEEPG</sequence>
<reference evidence="2 3" key="1">
    <citation type="journal article" date="2015" name="PLoS ONE">
        <title>Azotobacter Genomes: The Genome of Azotobacter chroococcum NCIMB 8003 (ATCC 4412).</title>
        <authorList>
            <person name="Robson R.L."/>
            <person name="Jones R."/>
            <person name="Robson R.M."/>
            <person name="Schwartz A."/>
            <person name="Richardson T.H."/>
        </authorList>
    </citation>
    <scope>NUCLEOTIDE SEQUENCE [LARGE SCALE GENOMIC DNA]</scope>
    <source>
        <strain evidence="2 3">NCIMB 8003</strain>
    </source>
</reference>
<dbReference type="STRING" id="1328314.Achr_37980"/>
<dbReference type="HOGENOM" id="CLU_141669_0_0_6"/>
<keyword evidence="1" id="KW-0472">Membrane</keyword>
<feature type="transmembrane region" description="Helical" evidence="1">
    <location>
        <begin position="81"/>
        <end position="105"/>
    </location>
</feature>
<protein>
    <recommendedName>
        <fullName evidence="4">Potassium channel domain-containing protein</fullName>
    </recommendedName>
</protein>
<dbReference type="RefSeq" id="WP_227028760.1">
    <property type="nucleotide sequence ID" value="NZ_CP010415.1"/>
</dbReference>
<accession>A0A0C4WTZ3</accession>
<dbReference type="EMBL" id="CP010415">
    <property type="protein sequence ID" value="AJE23185.1"/>
    <property type="molecule type" value="Genomic_DNA"/>
</dbReference>
<name>A0A0C4WTZ3_9GAMM</name>
<dbReference type="KEGG" id="acx:Achr_37980"/>
<feature type="transmembrane region" description="Helical" evidence="1">
    <location>
        <begin position="51"/>
        <end position="69"/>
    </location>
</feature>
<keyword evidence="1" id="KW-1133">Transmembrane helix</keyword>
<evidence type="ECO:0000313" key="3">
    <source>
        <dbReference type="Proteomes" id="UP000068210"/>
    </source>
</evidence>
<gene>
    <name evidence="2" type="ORF">Achr_37980</name>
</gene>
<proteinExistence type="predicted"/>
<evidence type="ECO:0000256" key="1">
    <source>
        <dbReference type="SAM" id="Phobius"/>
    </source>
</evidence>
<keyword evidence="1" id="KW-0812">Transmembrane</keyword>